<keyword evidence="2" id="KW-1185">Reference proteome</keyword>
<comment type="caution">
    <text evidence="1">The sequence shown here is derived from an EMBL/GenBank/DDBJ whole genome shotgun (WGS) entry which is preliminary data.</text>
</comment>
<reference evidence="1" key="1">
    <citation type="submission" date="2021-01" db="EMBL/GenBank/DDBJ databases">
        <authorList>
            <consortium name="Genoscope - CEA"/>
            <person name="William W."/>
        </authorList>
    </citation>
    <scope>NUCLEOTIDE SEQUENCE</scope>
</reference>
<sequence>MQLSLQTQLFILIQNIINSFFYQQNNCFFSLTLYLVIQIKFKKSLTILNYQQIEQNYLNVLNYHNGDLISSKNKNQFNDHNDGSPFRDEIYLVTSYFGFLMCSLEQSIQINLIQKYELNTLKIWLWDRNNRFYTMEVFIIFENVETRIYENNQAQSILTIKFPAQKVESFRKQMIYKLNQKLSNDYIQYWRQYSQFNFTYNKG</sequence>
<name>A0A8S1XDG4_9CILI</name>
<gene>
    <name evidence="1" type="ORF">PPENT_87.1.T1200024</name>
</gene>
<accession>A0A8S1XDG4</accession>
<organism evidence="1 2">
    <name type="scientific">Paramecium pentaurelia</name>
    <dbReference type="NCBI Taxonomy" id="43138"/>
    <lineage>
        <taxon>Eukaryota</taxon>
        <taxon>Sar</taxon>
        <taxon>Alveolata</taxon>
        <taxon>Ciliophora</taxon>
        <taxon>Intramacronucleata</taxon>
        <taxon>Oligohymenophorea</taxon>
        <taxon>Peniculida</taxon>
        <taxon>Parameciidae</taxon>
        <taxon>Paramecium</taxon>
    </lineage>
</organism>
<protein>
    <submittedName>
        <fullName evidence="1">Uncharacterized protein</fullName>
    </submittedName>
</protein>
<proteinExistence type="predicted"/>
<evidence type="ECO:0000313" key="2">
    <source>
        <dbReference type="Proteomes" id="UP000689195"/>
    </source>
</evidence>
<dbReference type="Proteomes" id="UP000689195">
    <property type="component" value="Unassembled WGS sequence"/>
</dbReference>
<evidence type="ECO:0000313" key="1">
    <source>
        <dbReference type="EMBL" id="CAD8198831.1"/>
    </source>
</evidence>
<dbReference type="OrthoDB" id="9997739at2759"/>
<dbReference type="AlphaFoldDB" id="A0A8S1XDG4"/>
<dbReference type="EMBL" id="CAJJDO010000120">
    <property type="protein sequence ID" value="CAD8198831.1"/>
    <property type="molecule type" value="Genomic_DNA"/>
</dbReference>